<organism evidence="7">
    <name type="scientific">Culicoides sonorensis</name>
    <name type="common">Biting midge</name>
    <dbReference type="NCBI Taxonomy" id="179676"/>
    <lineage>
        <taxon>Eukaryota</taxon>
        <taxon>Metazoa</taxon>
        <taxon>Ecdysozoa</taxon>
        <taxon>Arthropoda</taxon>
        <taxon>Hexapoda</taxon>
        <taxon>Insecta</taxon>
        <taxon>Pterygota</taxon>
        <taxon>Neoptera</taxon>
        <taxon>Endopterygota</taxon>
        <taxon>Diptera</taxon>
        <taxon>Nematocera</taxon>
        <taxon>Chironomoidea</taxon>
        <taxon>Ceratopogonidae</taxon>
        <taxon>Ceratopogoninae</taxon>
        <taxon>Culicoides</taxon>
        <taxon>Monoculicoides</taxon>
    </lineage>
</organism>
<comment type="subcellular location">
    <subcellularLocation>
        <location evidence="1">Secreted</location>
    </subcellularLocation>
</comment>
<evidence type="ECO:0000256" key="1">
    <source>
        <dbReference type="ARBA" id="ARBA00004613"/>
    </source>
</evidence>
<feature type="signal peptide" evidence="6">
    <location>
        <begin position="1"/>
        <end position="23"/>
    </location>
</feature>
<dbReference type="VEuPathDB" id="VectorBase:CSON013654"/>
<keyword evidence="2" id="KW-0964">Secreted</keyword>
<dbReference type="GO" id="GO:0005576">
    <property type="term" value="C:extracellular region"/>
    <property type="evidence" value="ECO:0007669"/>
    <property type="project" value="UniProtKB-SubCell"/>
</dbReference>
<sequence>MKHLQLITLLLAVLFLGPVFTEAFNFFLRPTSCAIGTQWYNGCNMCTCTADDDYCTAMICPRDPDNNNWCKPGQAYFNGNLWCFCHSDPKKDVCRKLDL</sequence>
<gene>
    <name evidence="7" type="primary">CSON013654</name>
</gene>
<dbReference type="EMBL" id="UFQT01000006">
    <property type="protein sequence ID" value="SSX17406.1"/>
    <property type="molecule type" value="Genomic_DNA"/>
</dbReference>
<dbReference type="InterPro" id="IPR036201">
    <property type="entry name" value="Pacifastin_dom_sf"/>
</dbReference>
<evidence type="ECO:0000256" key="5">
    <source>
        <dbReference type="ARBA" id="ARBA00029459"/>
    </source>
</evidence>
<evidence type="ECO:0000256" key="3">
    <source>
        <dbReference type="ARBA" id="ARBA00022690"/>
    </source>
</evidence>
<evidence type="ECO:0000313" key="7">
    <source>
        <dbReference type="EMBL" id="SSX17406.1"/>
    </source>
</evidence>
<keyword evidence="3" id="KW-0646">Protease inhibitor</keyword>
<evidence type="ECO:0000256" key="4">
    <source>
        <dbReference type="ARBA" id="ARBA00022900"/>
    </source>
</evidence>
<protein>
    <submittedName>
        <fullName evidence="7">CSON013654 protein</fullName>
    </submittedName>
</protein>
<evidence type="ECO:0000256" key="2">
    <source>
        <dbReference type="ARBA" id="ARBA00022525"/>
    </source>
</evidence>
<dbReference type="AlphaFoldDB" id="A0A336LHQ5"/>
<keyword evidence="6" id="KW-0732">Signal</keyword>
<name>A0A336LHQ5_CULSO</name>
<reference evidence="7" key="1">
    <citation type="submission" date="2018-07" db="EMBL/GenBank/DDBJ databases">
        <authorList>
            <person name="Quirk P.G."/>
            <person name="Krulwich T.A."/>
        </authorList>
    </citation>
    <scope>NUCLEOTIDE SEQUENCE</scope>
</reference>
<evidence type="ECO:0000256" key="6">
    <source>
        <dbReference type="SAM" id="SignalP"/>
    </source>
</evidence>
<dbReference type="SUPFAM" id="SSF57283">
    <property type="entry name" value="PMP inhibitors"/>
    <property type="match status" value="1"/>
</dbReference>
<feature type="chain" id="PRO_5025421277" evidence="6">
    <location>
        <begin position="24"/>
        <end position="99"/>
    </location>
</feature>
<accession>A0A336LHQ5</accession>
<keyword evidence="4" id="KW-0722">Serine protease inhibitor</keyword>
<proteinExistence type="inferred from homology"/>
<comment type="similarity">
    <text evidence="5">Belongs to the protease inhibitor I19 family.</text>
</comment>
<dbReference type="GO" id="GO:0004867">
    <property type="term" value="F:serine-type endopeptidase inhibitor activity"/>
    <property type="evidence" value="ECO:0007669"/>
    <property type="project" value="UniProtKB-KW"/>
</dbReference>